<organism evidence="2 3">
    <name type="scientific">Paraburkholderia caribensis MBA4</name>
    <dbReference type="NCBI Taxonomy" id="1323664"/>
    <lineage>
        <taxon>Bacteria</taxon>
        <taxon>Pseudomonadati</taxon>
        <taxon>Pseudomonadota</taxon>
        <taxon>Betaproteobacteria</taxon>
        <taxon>Burkholderiales</taxon>
        <taxon>Burkholderiaceae</taxon>
        <taxon>Paraburkholderia</taxon>
    </lineage>
</organism>
<proteinExistence type="predicted"/>
<evidence type="ECO:0000313" key="2">
    <source>
        <dbReference type="EMBL" id="ALL65992.1"/>
    </source>
</evidence>
<feature type="signal peptide" evidence="1">
    <location>
        <begin position="1"/>
        <end position="29"/>
    </location>
</feature>
<dbReference type="RefSeq" id="WP_035990116.1">
    <property type="nucleotide sequence ID" value="NZ_CP012746.1"/>
</dbReference>
<feature type="chain" id="PRO_5006054128" evidence="1">
    <location>
        <begin position="30"/>
        <end position="268"/>
    </location>
</feature>
<dbReference type="KEGG" id="bcai:K788_0003422"/>
<reference evidence="2 3" key="1">
    <citation type="journal article" date="2014" name="Genome Announc.">
        <title>Draft Genome Sequence of the Haloacid-Degrading Burkholderia caribensis Strain MBA4.</title>
        <authorList>
            <person name="Pan Y."/>
            <person name="Kong K.F."/>
            <person name="Tsang J.S."/>
        </authorList>
    </citation>
    <scope>NUCLEOTIDE SEQUENCE [LARGE SCALE GENOMIC DNA]</scope>
    <source>
        <strain evidence="2 3">MBA4</strain>
    </source>
</reference>
<dbReference type="AlphaFoldDB" id="A0A0P0RC96"/>
<gene>
    <name evidence="2" type="ORF">K788_0003422</name>
</gene>
<evidence type="ECO:0000313" key="3">
    <source>
        <dbReference type="Proteomes" id="UP000019146"/>
    </source>
</evidence>
<evidence type="ECO:0000256" key="1">
    <source>
        <dbReference type="SAM" id="SignalP"/>
    </source>
</evidence>
<dbReference type="GeneID" id="69970002"/>
<dbReference type="EMBL" id="CP012746">
    <property type="protein sequence ID" value="ALL65992.1"/>
    <property type="molecule type" value="Genomic_DNA"/>
</dbReference>
<dbReference type="Proteomes" id="UP000019146">
    <property type="component" value="Chromosome 1"/>
</dbReference>
<name>A0A0P0RC96_9BURK</name>
<dbReference type="PROSITE" id="PS51257">
    <property type="entry name" value="PROKAR_LIPOPROTEIN"/>
    <property type="match status" value="1"/>
</dbReference>
<sequence>MKHYLNQPGRTCLATLIATACSLATSAFAADASSSRDVAPAAIQWQSVGDDVLAQQTGKGAGGQMISGFVLNVLSQWQLPNGANALAQGSLSVARDAANALTANVNTLARVTDGRGNPGADPNAQTIGGQRIAVNGVSQVTQVAGDRNAGFNTATIDFNNNPQLLTGGTNTQSAAASNASGNLKAGISFGNGGVTVALQTPAGIASQTIAPSNAQQAGAIAQLLQIAGNNQQVANQLQLSLQTAPMSSAMLRQAGVLQALQNAVNARR</sequence>
<protein>
    <submittedName>
        <fullName evidence="2">Fap system putative outer membrane protein</fullName>
    </submittedName>
</protein>
<accession>A0A0P0RC96</accession>
<keyword evidence="1" id="KW-0732">Signal</keyword>